<dbReference type="PROSITE" id="PS50215">
    <property type="entry name" value="ADAM_MEPRO"/>
    <property type="match status" value="1"/>
</dbReference>
<dbReference type="PRINTS" id="PR01857">
    <property type="entry name" value="ADAMTSFAMILY"/>
</dbReference>
<evidence type="ECO:0000256" key="14">
    <source>
        <dbReference type="PIRSR" id="PIRSR613273-3"/>
    </source>
</evidence>
<feature type="binding site" evidence="13">
    <location>
        <position position="404"/>
    </location>
    <ligand>
        <name>Ca(2+)</name>
        <dbReference type="ChEBI" id="CHEBI:29108"/>
        <label>1</label>
    </ligand>
</feature>
<feature type="disulfide bond" evidence="14">
    <location>
        <begin position="455"/>
        <end position="486"/>
    </location>
</feature>
<dbReference type="Gene3D" id="2.20.100.10">
    <property type="entry name" value="Thrombospondin type-1 (TSP1) repeat"/>
    <property type="match status" value="4"/>
</dbReference>
<sequence length="1169" mass="129994">MASQVTSVTSEEITQINDETVPENTKKATKFGLAVFKVPEYELIEPYLADPKGDFVSHMIHDRDRYRRELRDSSEWNYVLNAFDKKMHLKLKRNTRLVRPGLELETRHENEDVTRTPVNLNSYFHGKIASDPDSFVAVGNAYGLTGMLRLSRDTFFIHPVPDHLTKHVTTQSKPHLIYKKSSSLPICQSDMEFDAADSMSDINGANSSSSLHKFLQVELLADENVAAKHGNDTADFLLVLANIVAGMFRDHSIGRIKVNYVVSRLVIITNKELNVNKNASNRERMGKLNAWIEKHKPRNKSDPLYLDVTTLIHVGNGGGLALLGGLCSHRIVSNVNGYAGLQTAGVIAHETAHNFGVGHDNNKPCKGSINIMAEVLPGGKGAFKWSACSKSVLQTFLSGPGSQCLDDLPQVSIPTLTDKSLANDLPGHLFDADAQCRFIYGRDFRQCPHNGLRKCSYLYCSRTWSVCVSLFAPPADGTKCGPRHWCIKGSCVENGLPSTDGGWSEWSATYSPCSQTCGGGVQFRKRSCTNPPPNNGGKNCVGSPIGKWRICNSQVDCPLPSYRDIKCNKTDPGSSAHFSRDSCQLACIKHGRLVRYYGTVANGNRCNNRPESFDVCIDGKCRAVGCDHVLESGTRKDRCGICGGYDKADTIVLLPVGTANAIFKKRAKTYNNLGIQDNSTGTYIIALPSLSRSIYYKGTRINYKHSQYKYADSISLDGPTQVPLRVVLPYGHICVPKGIDDNHVLTVDELNSCCAKFVWLYEANQGVDFQYYRPLLPNETSQFVPSKWIHGNWSTCSEKCGQGVSTREVSCVRSDDETPASFNSCSKALKPTSQQICNNPSCNPEWYLTEWNTCSKTCGNGSHFRLVYCRKQINASYFEKLDDSACDIKVKPSGHKLFQRCNEAQCPPEWRPLLWSECSATCGGGLMTRKLECVKINEHGMTELVHDHLCRYAAKPLTETVCNVDKPCDPPPEMQVACFVGADKMREILGYFTDNIPWENTNEVVQKCARLAHPKGYKLFALGKNGLCLSDADVQNIYHASGTYGAFCRSGIGIDNSIFVYTFEPLPVLEPLGCYHDNISDRALPDLYANVRDQIIWTQMNVTVNQCARVAQDIGYEYFAVQFYGECFGGMKAGENYDKYGKSTNCWKFDKNSDFAVGSHFTNFVYRIK</sequence>
<feature type="disulfide bond" evidence="14">
    <location>
        <begin position="513"/>
        <end position="551"/>
    </location>
</feature>
<evidence type="ECO:0000256" key="15">
    <source>
        <dbReference type="PROSITE-ProRule" id="PRU00276"/>
    </source>
</evidence>
<feature type="active site" evidence="12 15">
    <location>
        <position position="350"/>
    </location>
</feature>
<keyword evidence="3" id="KW-0645">Protease</keyword>
<reference evidence="17" key="2">
    <citation type="journal article" date="2023" name="Science">
        <title>Genomic signatures of disease resistance in endangered staghorn corals.</title>
        <authorList>
            <person name="Vollmer S.V."/>
            <person name="Selwyn J.D."/>
            <person name="Despard B.A."/>
            <person name="Roesel C.L."/>
        </authorList>
    </citation>
    <scope>NUCLEOTIDE SEQUENCE</scope>
    <source>
        <strain evidence="17">K2</strain>
    </source>
</reference>
<evidence type="ECO:0000259" key="16">
    <source>
        <dbReference type="PROSITE" id="PS50215"/>
    </source>
</evidence>
<evidence type="ECO:0000256" key="11">
    <source>
        <dbReference type="ARBA" id="ARBA00023180"/>
    </source>
</evidence>
<dbReference type="InterPro" id="IPR002870">
    <property type="entry name" value="Peptidase_M12B_N"/>
</dbReference>
<evidence type="ECO:0000256" key="3">
    <source>
        <dbReference type="ARBA" id="ARBA00022670"/>
    </source>
</evidence>
<dbReference type="InterPro" id="IPR006586">
    <property type="entry name" value="ADAM_Cys-rich"/>
</dbReference>
<proteinExistence type="predicted"/>
<keyword evidence="5" id="KW-0732">Signal</keyword>
<dbReference type="Gene3D" id="3.40.390.10">
    <property type="entry name" value="Collagenase (Catalytic Domain)"/>
    <property type="match status" value="1"/>
</dbReference>
<dbReference type="Proteomes" id="UP001249851">
    <property type="component" value="Unassembled WGS sequence"/>
</dbReference>
<keyword evidence="10 14" id="KW-1015">Disulfide bond</keyword>
<keyword evidence="8 13" id="KW-0862">Zinc</keyword>
<evidence type="ECO:0000256" key="9">
    <source>
        <dbReference type="ARBA" id="ARBA00023049"/>
    </source>
</evidence>
<evidence type="ECO:0000256" key="7">
    <source>
        <dbReference type="ARBA" id="ARBA00022801"/>
    </source>
</evidence>
<dbReference type="Pfam" id="PF01562">
    <property type="entry name" value="Pep_M12B_propep"/>
    <property type="match status" value="1"/>
</dbReference>
<evidence type="ECO:0000256" key="6">
    <source>
        <dbReference type="ARBA" id="ARBA00022737"/>
    </source>
</evidence>
<dbReference type="PROSITE" id="PS50092">
    <property type="entry name" value="TSP1"/>
    <property type="match status" value="3"/>
</dbReference>
<dbReference type="GO" id="GO:0046872">
    <property type="term" value="F:metal ion binding"/>
    <property type="evidence" value="ECO:0007669"/>
    <property type="project" value="UniProtKB-KW"/>
</dbReference>
<evidence type="ECO:0000256" key="5">
    <source>
        <dbReference type="ARBA" id="ARBA00022729"/>
    </source>
</evidence>
<keyword evidence="6" id="KW-0677">Repeat</keyword>
<gene>
    <name evidence="17" type="ORF">P5673_018292</name>
</gene>
<organism evidence="17 18">
    <name type="scientific">Acropora cervicornis</name>
    <name type="common">Staghorn coral</name>
    <dbReference type="NCBI Taxonomy" id="6130"/>
    <lineage>
        <taxon>Eukaryota</taxon>
        <taxon>Metazoa</taxon>
        <taxon>Cnidaria</taxon>
        <taxon>Anthozoa</taxon>
        <taxon>Hexacorallia</taxon>
        <taxon>Scleractinia</taxon>
        <taxon>Astrocoeniina</taxon>
        <taxon>Acroporidae</taxon>
        <taxon>Acropora</taxon>
    </lineage>
</organism>
<dbReference type="EMBL" id="JARQWQ010000041">
    <property type="protein sequence ID" value="KAK2559160.1"/>
    <property type="molecule type" value="Genomic_DNA"/>
</dbReference>
<feature type="binding site" evidence="13 15">
    <location>
        <position position="353"/>
    </location>
    <ligand>
        <name>Zn(2+)</name>
        <dbReference type="ChEBI" id="CHEBI:29105"/>
        <note>catalytic</note>
    </ligand>
</feature>
<dbReference type="InterPro" id="IPR001590">
    <property type="entry name" value="Peptidase_M12B"/>
</dbReference>
<feature type="binding site" evidence="13">
    <location>
        <position position="407"/>
    </location>
    <ligand>
        <name>Ca(2+)</name>
        <dbReference type="ChEBI" id="CHEBI:29108"/>
        <label>2</label>
    </ligand>
</feature>
<comment type="subcellular location">
    <subcellularLocation>
        <location evidence="1">Secreted</location>
    </subcellularLocation>
</comment>
<feature type="disulfide bond" evidence="14">
    <location>
        <begin position="480"/>
        <end position="491"/>
    </location>
</feature>
<comment type="caution">
    <text evidence="15">Lacks conserved residue(s) required for the propagation of feature annotation.</text>
</comment>
<feature type="binding site" evidence="13 15">
    <location>
        <position position="359"/>
    </location>
    <ligand>
        <name>Zn(2+)</name>
        <dbReference type="ChEBI" id="CHEBI:29105"/>
        <note>catalytic</note>
    </ligand>
</feature>
<keyword evidence="4 13" id="KW-0479">Metal-binding</keyword>
<evidence type="ECO:0000313" key="18">
    <source>
        <dbReference type="Proteomes" id="UP001249851"/>
    </source>
</evidence>
<keyword evidence="7" id="KW-0378">Hydrolase</keyword>
<comment type="cofactor">
    <cofactor evidence="13">
        <name>Zn(2+)</name>
        <dbReference type="ChEBI" id="CHEBI:29105"/>
    </cofactor>
    <text evidence="13">Binds 1 zinc ion per subunit.</text>
</comment>
<feature type="disulfide bond" evidence="14">
    <location>
        <begin position="365"/>
        <end position="388"/>
    </location>
</feature>
<dbReference type="AlphaFoldDB" id="A0AAD9V3A7"/>
<dbReference type="PANTHER" id="PTHR13723:SF200">
    <property type="entry name" value="ADAM METALLOPEPTIDASE WITH THROMBOSPONDIN TYPE 1 MOTIF B, ISOFORM B"/>
    <property type="match status" value="1"/>
</dbReference>
<dbReference type="SMART" id="SM00209">
    <property type="entry name" value="TSP1"/>
    <property type="match status" value="4"/>
</dbReference>
<comment type="caution">
    <text evidence="17">The sequence shown here is derived from an EMBL/GenBank/DDBJ whole genome shotgun (WGS) entry which is preliminary data.</text>
</comment>
<feature type="disulfide bond" evidence="14">
    <location>
        <begin position="327"/>
        <end position="404"/>
    </location>
</feature>
<feature type="disulfide bond" evidence="14">
    <location>
        <begin position="517"/>
        <end position="557"/>
    </location>
</feature>
<dbReference type="InterPro" id="IPR013273">
    <property type="entry name" value="ADAMTS/ADAMTS-like"/>
</dbReference>
<feature type="domain" description="Peptidase M12B" evidence="16">
    <location>
        <begin position="213"/>
        <end position="409"/>
    </location>
</feature>
<dbReference type="InterPro" id="IPR036383">
    <property type="entry name" value="TSP1_rpt_sf"/>
</dbReference>
<evidence type="ECO:0000256" key="8">
    <source>
        <dbReference type="ARBA" id="ARBA00022833"/>
    </source>
</evidence>
<keyword evidence="13" id="KW-0106">Calcium</keyword>
<evidence type="ECO:0000256" key="2">
    <source>
        <dbReference type="ARBA" id="ARBA00022525"/>
    </source>
</evidence>
<dbReference type="FunFam" id="2.20.100.10:FF:000005">
    <property type="entry name" value="ADAM metallopeptidase with thrombospondin type 1 motif 9"/>
    <property type="match status" value="1"/>
</dbReference>
<dbReference type="InterPro" id="IPR050439">
    <property type="entry name" value="ADAMTS_ADAMTS-like"/>
</dbReference>
<accession>A0AAD9V3A7</accession>
<protein>
    <submittedName>
        <fullName evidence="17">A disintegrin and metalloproteinase with thrombospondin motifs 6</fullName>
    </submittedName>
</protein>
<evidence type="ECO:0000256" key="13">
    <source>
        <dbReference type="PIRSR" id="PIRSR613273-2"/>
    </source>
</evidence>
<dbReference type="Pfam" id="PF00090">
    <property type="entry name" value="TSP_1"/>
    <property type="match status" value="1"/>
</dbReference>
<dbReference type="GO" id="GO:0031012">
    <property type="term" value="C:extracellular matrix"/>
    <property type="evidence" value="ECO:0007669"/>
    <property type="project" value="TreeGrafter"/>
</dbReference>
<feature type="disulfide bond" evidence="14">
    <location>
        <begin position="447"/>
        <end position="467"/>
    </location>
</feature>
<evidence type="ECO:0000256" key="12">
    <source>
        <dbReference type="PIRSR" id="PIRSR613273-1"/>
    </source>
</evidence>
<dbReference type="Pfam" id="PF19030">
    <property type="entry name" value="TSP1_ADAMTS"/>
    <property type="match status" value="3"/>
</dbReference>
<feature type="binding site" evidence="13">
    <location>
        <position position="407"/>
    </location>
    <ligand>
        <name>Ca(2+)</name>
        <dbReference type="ChEBI" id="CHEBI:29108"/>
        <label>1</label>
    </ligand>
</feature>
<keyword evidence="11" id="KW-0325">Glycoprotein</keyword>
<dbReference type="GO" id="GO:0006508">
    <property type="term" value="P:proteolysis"/>
    <property type="evidence" value="ECO:0007669"/>
    <property type="project" value="UniProtKB-KW"/>
</dbReference>
<dbReference type="InterPro" id="IPR000884">
    <property type="entry name" value="TSP1_rpt"/>
</dbReference>
<dbReference type="GO" id="GO:0030198">
    <property type="term" value="P:extracellular matrix organization"/>
    <property type="evidence" value="ECO:0007669"/>
    <property type="project" value="InterPro"/>
</dbReference>
<dbReference type="GO" id="GO:0005576">
    <property type="term" value="C:extracellular region"/>
    <property type="evidence" value="ECO:0007669"/>
    <property type="project" value="UniProtKB-SubCell"/>
</dbReference>
<dbReference type="GO" id="GO:0004222">
    <property type="term" value="F:metalloendopeptidase activity"/>
    <property type="evidence" value="ECO:0007669"/>
    <property type="project" value="InterPro"/>
</dbReference>
<evidence type="ECO:0000256" key="10">
    <source>
        <dbReference type="ARBA" id="ARBA00023157"/>
    </source>
</evidence>
<dbReference type="SUPFAM" id="SSF55486">
    <property type="entry name" value="Metalloproteases ('zincins'), catalytic domain"/>
    <property type="match status" value="1"/>
</dbReference>
<name>A0AAD9V3A7_ACRCE</name>
<keyword evidence="9 17" id="KW-0482">Metalloprotease</keyword>
<evidence type="ECO:0000313" key="17">
    <source>
        <dbReference type="EMBL" id="KAK2559160.1"/>
    </source>
</evidence>
<evidence type="ECO:0000256" key="1">
    <source>
        <dbReference type="ARBA" id="ARBA00004613"/>
    </source>
</evidence>
<dbReference type="InterPro" id="IPR024079">
    <property type="entry name" value="MetalloPept_cat_dom_sf"/>
</dbReference>
<dbReference type="Gene3D" id="3.40.1620.60">
    <property type="match status" value="1"/>
</dbReference>
<evidence type="ECO:0000256" key="4">
    <source>
        <dbReference type="ARBA" id="ARBA00022723"/>
    </source>
</evidence>
<dbReference type="InterPro" id="IPR041645">
    <property type="entry name" value="ADAMTS_CR_2"/>
</dbReference>
<dbReference type="SUPFAM" id="SSF82895">
    <property type="entry name" value="TSP-1 type 1 repeat"/>
    <property type="match status" value="4"/>
</dbReference>
<keyword evidence="18" id="KW-1185">Reference proteome</keyword>
<dbReference type="Pfam" id="PF17771">
    <property type="entry name" value="ADAMTS_CR_2"/>
    <property type="match status" value="1"/>
</dbReference>
<dbReference type="SMART" id="SM00608">
    <property type="entry name" value="ACR"/>
    <property type="match status" value="1"/>
</dbReference>
<keyword evidence="2" id="KW-0964">Secreted</keyword>
<dbReference type="PANTHER" id="PTHR13723">
    <property type="entry name" value="ADAMTS A DISINTEGRIN AND METALLOPROTEASE WITH THROMBOSPONDIN MOTIFS PROTEASE"/>
    <property type="match status" value="1"/>
</dbReference>
<reference evidence="17" key="1">
    <citation type="journal article" date="2023" name="G3 (Bethesda)">
        <title>Whole genome assembly and annotation of the endangered Caribbean coral Acropora cervicornis.</title>
        <authorList>
            <person name="Selwyn J.D."/>
            <person name="Vollmer S.V."/>
        </authorList>
    </citation>
    <scope>NUCLEOTIDE SEQUENCE</scope>
    <source>
        <strain evidence="17">K2</strain>
    </source>
</reference>
<dbReference type="FunFam" id="2.20.100.10:FF:000001">
    <property type="entry name" value="semaphorin-5A isoform X1"/>
    <property type="match status" value="1"/>
</dbReference>
<feature type="disulfide bond" evidence="14">
    <location>
        <begin position="528"/>
        <end position="540"/>
    </location>
</feature>
<dbReference type="Pfam" id="PF01421">
    <property type="entry name" value="Reprolysin"/>
    <property type="match status" value="1"/>
</dbReference>
<feature type="binding site" evidence="13 15">
    <location>
        <position position="349"/>
    </location>
    <ligand>
        <name>Zn(2+)</name>
        <dbReference type="ChEBI" id="CHEBI:29105"/>
        <note>catalytic</note>
    </ligand>
</feature>
<feature type="disulfide bond" evidence="14">
    <location>
        <begin position="436"/>
        <end position="460"/>
    </location>
</feature>
<feature type="binding site" evidence="13">
    <location>
        <position position="307"/>
    </location>
    <ligand>
        <name>Ca(2+)</name>
        <dbReference type="ChEBI" id="CHEBI:29108"/>
        <label>1</label>
    </ligand>
</feature>